<evidence type="ECO:0000256" key="1">
    <source>
        <dbReference type="ARBA" id="ARBA00023002"/>
    </source>
</evidence>
<dbReference type="EMBL" id="FUWY01000004">
    <property type="protein sequence ID" value="SJZ79796.1"/>
    <property type="molecule type" value="Genomic_DNA"/>
</dbReference>
<dbReference type="InterPro" id="IPR023753">
    <property type="entry name" value="FAD/NAD-binding_dom"/>
</dbReference>
<proteinExistence type="predicted"/>
<keyword evidence="4" id="KW-1185">Reference proteome</keyword>
<protein>
    <submittedName>
        <fullName evidence="3">Thioredoxin reductase</fullName>
    </submittedName>
</protein>
<dbReference type="PRINTS" id="PR00368">
    <property type="entry name" value="FADPNR"/>
</dbReference>
<dbReference type="STRING" id="118967.SAMN02745191_1682"/>
<dbReference type="InterPro" id="IPR051691">
    <property type="entry name" value="Metab_Enz_Cyan_OpOx_G3PDH"/>
</dbReference>
<dbReference type="InterPro" id="IPR036188">
    <property type="entry name" value="FAD/NAD-bd_sf"/>
</dbReference>
<dbReference type="SUPFAM" id="SSF51905">
    <property type="entry name" value="FAD/NAD(P)-binding domain"/>
    <property type="match status" value="1"/>
</dbReference>
<dbReference type="GO" id="GO:0016491">
    <property type="term" value="F:oxidoreductase activity"/>
    <property type="evidence" value="ECO:0007669"/>
    <property type="project" value="UniProtKB-KW"/>
</dbReference>
<organism evidence="3 4">
    <name type="scientific">Anaerorhabdus furcosa</name>
    <dbReference type="NCBI Taxonomy" id="118967"/>
    <lineage>
        <taxon>Bacteria</taxon>
        <taxon>Bacillati</taxon>
        <taxon>Bacillota</taxon>
        <taxon>Erysipelotrichia</taxon>
        <taxon>Erysipelotrichales</taxon>
        <taxon>Erysipelotrichaceae</taxon>
        <taxon>Anaerorhabdus</taxon>
    </lineage>
</organism>
<evidence type="ECO:0000313" key="4">
    <source>
        <dbReference type="Proteomes" id="UP000243297"/>
    </source>
</evidence>
<dbReference type="Proteomes" id="UP000243297">
    <property type="component" value="Unassembled WGS sequence"/>
</dbReference>
<dbReference type="Gene3D" id="3.50.50.60">
    <property type="entry name" value="FAD/NAD(P)-binding domain"/>
    <property type="match status" value="2"/>
</dbReference>
<evidence type="ECO:0000313" key="3">
    <source>
        <dbReference type="EMBL" id="SJZ79796.1"/>
    </source>
</evidence>
<dbReference type="PRINTS" id="PR00469">
    <property type="entry name" value="PNDRDTASEII"/>
</dbReference>
<evidence type="ECO:0000259" key="2">
    <source>
        <dbReference type="Pfam" id="PF07992"/>
    </source>
</evidence>
<dbReference type="Pfam" id="PF07992">
    <property type="entry name" value="Pyr_redox_2"/>
    <property type="match status" value="1"/>
</dbReference>
<feature type="domain" description="FAD/NAD(P)-binding" evidence="2">
    <location>
        <begin position="5"/>
        <end position="298"/>
    </location>
</feature>
<gene>
    <name evidence="3" type="ORF">SAMN02745191_1682</name>
</gene>
<dbReference type="PANTHER" id="PTHR42949:SF3">
    <property type="entry name" value="ANAEROBIC GLYCEROL-3-PHOSPHATE DEHYDROGENASE SUBUNIT B"/>
    <property type="match status" value="1"/>
</dbReference>
<accession>A0A1T4NL32</accession>
<dbReference type="OrthoDB" id="9800167at2"/>
<sequence>MRKIKCVIIGGGSAGLSAALSLVKQGIEDILILERDQELGGILNQCIHNGFGLHTFNEELSGPSYAERYIQMLETTKVKVLLNTMVIKITQDRIIEYTNPNEGYVQIQADSIILAMGCRERTRGAISIPGYRPAGIWTAGTAQRYLNLEGYLCGKRVFILGSGDIGLIMARRMTLEGAIVCGVAELQPYSNGLPRNIKQCLEDFNIPLYLSHTITDIKGIDRVEQITINQVNSKFEPIENTEKVFDVDTVLLSVGLIPENALSEEIEIKIHSKTKGPLVNESYMTSVPGIFACGNVLHVHDLVDFVSHEASKTGLAVARYLTHDLDMDCGYPCSSGQGIGYVVPMQVQPKNIEINLEILFRVNKPSKDTTILVKDGQRIIKEVKKRHLNPSEMEKIILTKDEISNITEGIQVEVAQ</sequence>
<dbReference type="AlphaFoldDB" id="A0A1T4NL32"/>
<name>A0A1T4NL32_9FIRM</name>
<reference evidence="4" key="1">
    <citation type="submission" date="2017-02" db="EMBL/GenBank/DDBJ databases">
        <authorList>
            <person name="Varghese N."/>
            <person name="Submissions S."/>
        </authorList>
    </citation>
    <scope>NUCLEOTIDE SEQUENCE [LARGE SCALE GENOMIC DNA]</scope>
    <source>
        <strain evidence="4">ATCC 25662</strain>
    </source>
</reference>
<dbReference type="PANTHER" id="PTHR42949">
    <property type="entry name" value="ANAEROBIC GLYCEROL-3-PHOSPHATE DEHYDROGENASE SUBUNIT B"/>
    <property type="match status" value="1"/>
</dbReference>
<dbReference type="RefSeq" id="WP_078712071.1">
    <property type="nucleotide sequence ID" value="NZ_FUWY01000004.1"/>
</dbReference>
<keyword evidence="1" id="KW-0560">Oxidoreductase</keyword>